<sequence>MDLLNFTEGILEQELRRIEELRQYKALTHSQAEQLAKLQEERDAMLNQRFKAHLTPDDPDKSQGQNLQEQLA</sequence>
<feature type="compositionally biased region" description="Polar residues" evidence="1">
    <location>
        <begin position="62"/>
        <end position="72"/>
    </location>
</feature>
<name>A0ABQ9VCQ8_SAGOE</name>
<protein>
    <submittedName>
        <fullName evidence="2">Neuroblastoma breakpoint member 5</fullName>
    </submittedName>
</protein>
<evidence type="ECO:0000313" key="2">
    <source>
        <dbReference type="EMBL" id="KAK2106992.1"/>
    </source>
</evidence>
<keyword evidence="3" id="KW-1185">Reference proteome</keyword>
<feature type="region of interest" description="Disordered" evidence="1">
    <location>
        <begin position="52"/>
        <end position="72"/>
    </location>
</feature>
<dbReference type="EMBL" id="JASSZA010000007">
    <property type="protein sequence ID" value="KAK2106992.1"/>
    <property type="molecule type" value="Genomic_DNA"/>
</dbReference>
<proteinExistence type="predicted"/>
<comment type="caution">
    <text evidence="2">The sequence shown here is derived from an EMBL/GenBank/DDBJ whole genome shotgun (WGS) entry which is preliminary data.</text>
</comment>
<reference evidence="2 3" key="1">
    <citation type="submission" date="2023-05" db="EMBL/GenBank/DDBJ databases">
        <title>B98-5 Cell Line De Novo Hybrid Assembly: An Optical Mapping Approach.</title>
        <authorList>
            <person name="Kananen K."/>
            <person name="Auerbach J.A."/>
            <person name="Kautto E."/>
            <person name="Blachly J.S."/>
        </authorList>
    </citation>
    <scope>NUCLEOTIDE SEQUENCE [LARGE SCALE GENOMIC DNA]</scope>
    <source>
        <strain evidence="2">B95-8</strain>
        <tissue evidence="2">Cell line</tissue>
    </source>
</reference>
<dbReference type="Proteomes" id="UP001266305">
    <property type="component" value="Unassembled WGS sequence"/>
</dbReference>
<evidence type="ECO:0000256" key="1">
    <source>
        <dbReference type="SAM" id="MobiDB-lite"/>
    </source>
</evidence>
<accession>A0ABQ9VCQ8</accession>
<organism evidence="2 3">
    <name type="scientific">Saguinus oedipus</name>
    <name type="common">Cotton-top tamarin</name>
    <name type="synonym">Oedipomidas oedipus</name>
    <dbReference type="NCBI Taxonomy" id="9490"/>
    <lineage>
        <taxon>Eukaryota</taxon>
        <taxon>Metazoa</taxon>
        <taxon>Chordata</taxon>
        <taxon>Craniata</taxon>
        <taxon>Vertebrata</taxon>
        <taxon>Euteleostomi</taxon>
        <taxon>Mammalia</taxon>
        <taxon>Eutheria</taxon>
        <taxon>Euarchontoglires</taxon>
        <taxon>Primates</taxon>
        <taxon>Haplorrhini</taxon>
        <taxon>Platyrrhini</taxon>
        <taxon>Cebidae</taxon>
        <taxon>Callitrichinae</taxon>
        <taxon>Saguinus</taxon>
    </lineage>
</organism>
<gene>
    <name evidence="2" type="primary">NBPF5P_1</name>
    <name evidence="2" type="ORF">P7K49_016506</name>
</gene>
<evidence type="ECO:0000313" key="3">
    <source>
        <dbReference type="Proteomes" id="UP001266305"/>
    </source>
</evidence>